<dbReference type="Pfam" id="PF04380">
    <property type="entry name" value="BMFP"/>
    <property type="match status" value="1"/>
</dbReference>
<dbReference type="Proteomes" id="UP000022141">
    <property type="component" value="Unassembled WGS sequence"/>
</dbReference>
<evidence type="ECO:0000256" key="1">
    <source>
        <dbReference type="HAMAP-Rule" id="MF_02216"/>
    </source>
</evidence>
<dbReference type="PANTHER" id="PTHR38040:SF1">
    <property type="entry name" value="UBIQUINONE BIOSYNTHESIS ACCESSORY FACTOR UBIK"/>
    <property type="match status" value="1"/>
</dbReference>
<dbReference type="AlphaFoldDB" id="A0A011QG50"/>
<sequence>MVRSRLRDAPVLNSAHSETNCVPVIPMLDPRILEELGARLGGIIAASPAADIEKNARSLLASFFSKLDLVSREEFDIQTQVLQRTREKLKALELRLESLERLENPPDPSA</sequence>
<dbReference type="HAMAP" id="MF_02216">
    <property type="entry name" value="UbiK"/>
    <property type="match status" value="1"/>
</dbReference>
<comment type="function">
    <text evidence="1">Required for efficient ubiquinone (coenzyme Q) biosynthesis. UbiK is probably an accessory factor of Ubi enzymes and facilitates ubiquinone biosynthesis by acting as an assembly factor, a targeting factor, or both.</text>
</comment>
<comment type="pathway">
    <text evidence="1">Cofactor biosynthesis; ubiquinone biosynthesis.</text>
</comment>
<dbReference type="STRING" id="1454004.AW11_02304"/>
<dbReference type="GO" id="GO:0006744">
    <property type="term" value="P:ubiquinone biosynthetic process"/>
    <property type="evidence" value="ECO:0007669"/>
    <property type="project" value="UniProtKB-UniRule"/>
</dbReference>
<dbReference type="InterPro" id="IPR007475">
    <property type="entry name" value="UbiK"/>
</dbReference>
<comment type="caution">
    <text evidence="2">The sequence shown here is derived from an EMBL/GenBank/DDBJ whole genome shotgun (WGS) entry which is preliminary data.</text>
</comment>
<reference evidence="2" key="1">
    <citation type="submission" date="2014-02" db="EMBL/GenBank/DDBJ databases">
        <title>Expanding our view of genomic diversity in Candidatus Accumulibacter clades.</title>
        <authorList>
            <person name="Skennerton C.T."/>
            <person name="Barr J.J."/>
            <person name="Slater F.R."/>
            <person name="Bond P.L."/>
            <person name="Tyson G.W."/>
        </authorList>
    </citation>
    <scope>NUCLEOTIDE SEQUENCE [LARGE SCALE GENOMIC DNA]</scope>
</reference>
<evidence type="ECO:0000313" key="2">
    <source>
        <dbReference type="EMBL" id="EXI88010.1"/>
    </source>
</evidence>
<dbReference type="PANTHER" id="PTHR38040">
    <property type="entry name" value="UBIQUINONE BIOSYNTHESIS ACCESSORY FACTOR UBIK"/>
    <property type="match status" value="1"/>
</dbReference>
<dbReference type="UniPathway" id="UPA00232"/>
<dbReference type="PATRIC" id="fig|1454004.3.peg.2381"/>
<keyword evidence="3" id="KW-1185">Reference proteome</keyword>
<name>A0A011QG50_ACCRE</name>
<accession>A0A011QG50</accession>
<organism evidence="2 3">
    <name type="scientific">Accumulibacter regalis</name>
    <dbReference type="NCBI Taxonomy" id="522306"/>
    <lineage>
        <taxon>Bacteria</taxon>
        <taxon>Pseudomonadati</taxon>
        <taxon>Pseudomonadota</taxon>
        <taxon>Betaproteobacteria</taxon>
        <taxon>Candidatus Accumulibacter</taxon>
    </lineage>
</organism>
<keyword evidence="1" id="KW-0831">Ubiquinone biosynthesis</keyword>
<proteinExistence type="inferred from homology"/>
<comment type="similarity">
    <text evidence="1">Belongs to the UbiK family.</text>
</comment>
<keyword evidence="1" id="KW-0963">Cytoplasm</keyword>
<dbReference type="EMBL" id="JEMY01000029">
    <property type="protein sequence ID" value="EXI88010.1"/>
    <property type="molecule type" value="Genomic_DNA"/>
</dbReference>
<evidence type="ECO:0000313" key="3">
    <source>
        <dbReference type="Proteomes" id="UP000022141"/>
    </source>
</evidence>
<dbReference type="GO" id="GO:0005829">
    <property type="term" value="C:cytosol"/>
    <property type="evidence" value="ECO:0007669"/>
    <property type="project" value="TreeGrafter"/>
</dbReference>
<protein>
    <recommendedName>
        <fullName evidence="1">Ubiquinone biosynthesis accessory factor UbiK</fullName>
    </recommendedName>
</protein>
<comment type="subcellular location">
    <subcellularLocation>
        <location evidence="1">Cytoplasm</location>
    </subcellularLocation>
</comment>
<dbReference type="eggNOG" id="COG2960">
    <property type="taxonomic scope" value="Bacteria"/>
</dbReference>
<gene>
    <name evidence="1" type="primary">ubiK</name>
    <name evidence="2" type="ORF">AW11_02304</name>
</gene>